<dbReference type="GO" id="GO:0008782">
    <property type="term" value="F:adenosylhomocysteine nucleosidase activity"/>
    <property type="evidence" value="ECO:0007669"/>
    <property type="project" value="TreeGrafter"/>
</dbReference>
<dbReference type="GO" id="GO:0009116">
    <property type="term" value="P:nucleoside metabolic process"/>
    <property type="evidence" value="ECO:0007669"/>
    <property type="project" value="InterPro"/>
</dbReference>
<dbReference type="InterPro" id="IPR000845">
    <property type="entry name" value="Nucleoside_phosphorylase_d"/>
</dbReference>
<dbReference type="EnsemblMetazoa" id="XM_020007302.1">
    <property type="protein sequence ID" value="XP_019862861.1"/>
    <property type="gene ID" value="LOC109591595"/>
</dbReference>
<dbReference type="AlphaFoldDB" id="A0AAN0K046"/>
<feature type="domain" description="Nucleoside phosphorylase" evidence="2">
    <location>
        <begin position="163"/>
        <end position="382"/>
    </location>
</feature>
<evidence type="ECO:0000259" key="2">
    <source>
        <dbReference type="Pfam" id="PF01048"/>
    </source>
</evidence>
<feature type="region of interest" description="Disordered" evidence="1">
    <location>
        <begin position="89"/>
        <end position="132"/>
    </location>
</feature>
<protein>
    <recommendedName>
        <fullName evidence="2">Nucleoside phosphorylase domain-containing protein</fullName>
    </recommendedName>
</protein>
<name>A0AAN0K046_AMPQE</name>
<dbReference type="PANTHER" id="PTHR46832">
    <property type="entry name" value="5'-METHYLTHIOADENOSINE/S-ADENOSYLHOMOCYSTEINE NUCLEOSIDASE"/>
    <property type="match status" value="1"/>
</dbReference>
<organism evidence="3 4">
    <name type="scientific">Amphimedon queenslandica</name>
    <name type="common">Sponge</name>
    <dbReference type="NCBI Taxonomy" id="400682"/>
    <lineage>
        <taxon>Eukaryota</taxon>
        <taxon>Metazoa</taxon>
        <taxon>Porifera</taxon>
        <taxon>Demospongiae</taxon>
        <taxon>Heteroscleromorpha</taxon>
        <taxon>Haplosclerida</taxon>
        <taxon>Niphatidae</taxon>
        <taxon>Amphimedon</taxon>
    </lineage>
</organism>
<keyword evidence="4" id="KW-1185">Reference proteome</keyword>
<evidence type="ECO:0000313" key="4">
    <source>
        <dbReference type="Proteomes" id="UP000007879"/>
    </source>
</evidence>
<evidence type="ECO:0000256" key="1">
    <source>
        <dbReference type="SAM" id="MobiDB-lite"/>
    </source>
</evidence>
<accession>A0AAN0K046</accession>
<dbReference type="GO" id="GO:0008930">
    <property type="term" value="F:methylthioadenosine nucleosidase activity"/>
    <property type="evidence" value="ECO:0007669"/>
    <property type="project" value="TreeGrafter"/>
</dbReference>
<dbReference type="Pfam" id="PF01048">
    <property type="entry name" value="PNP_UDP_1"/>
    <property type="match status" value="1"/>
</dbReference>
<reference evidence="4" key="1">
    <citation type="journal article" date="2010" name="Nature">
        <title>The Amphimedon queenslandica genome and the evolution of animal complexity.</title>
        <authorList>
            <person name="Srivastava M."/>
            <person name="Simakov O."/>
            <person name="Chapman J."/>
            <person name="Fahey B."/>
            <person name="Gauthier M.E."/>
            <person name="Mitros T."/>
            <person name="Richards G.S."/>
            <person name="Conaco C."/>
            <person name="Dacre M."/>
            <person name="Hellsten U."/>
            <person name="Larroux C."/>
            <person name="Putnam N.H."/>
            <person name="Stanke M."/>
            <person name="Adamska M."/>
            <person name="Darling A."/>
            <person name="Degnan S.M."/>
            <person name="Oakley T.H."/>
            <person name="Plachetzki D.C."/>
            <person name="Zhai Y."/>
            <person name="Adamski M."/>
            <person name="Calcino A."/>
            <person name="Cummins S.F."/>
            <person name="Goodstein D.M."/>
            <person name="Harris C."/>
            <person name="Jackson D.J."/>
            <person name="Leys S.P."/>
            <person name="Shu S."/>
            <person name="Woodcroft B.J."/>
            <person name="Vervoort M."/>
            <person name="Kosik K.S."/>
            <person name="Manning G."/>
            <person name="Degnan B.M."/>
            <person name="Rokhsar D.S."/>
        </authorList>
    </citation>
    <scope>NUCLEOTIDE SEQUENCE [LARGE SCALE GENOMIC DNA]</scope>
</reference>
<evidence type="ECO:0000313" key="3">
    <source>
        <dbReference type="EnsemblMetazoa" id="XP_019862861.1"/>
    </source>
</evidence>
<dbReference type="GeneID" id="109591595"/>
<proteinExistence type="predicted"/>
<dbReference type="RefSeq" id="XP_019862861.1">
    <property type="nucleotide sequence ID" value="XM_020007302.1"/>
</dbReference>
<dbReference type="GO" id="GO:0005829">
    <property type="term" value="C:cytosol"/>
    <property type="evidence" value="ECO:0007669"/>
    <property type="project" value="TreeGrafter"/>
</dbReference>
<dbReference type="GO" id="GO:0019284">
    <property type="term" value="P:L-methionine salvage from S-adenosylmethionine"/>
    <property type="evidence" value="ECO:0007669"/>
    <property type="project" value="TreeGrafter"/>
</dbReference>
<dbReference type="Gene3D" id="3.40.50.1580">
    <property type="entry name" value="Nucleoside phosphorylase domain"/>
    <property type="match status" value="1"/>
</dbReference>
<dbReference type="Proteomes" id="UP000007879">
    <property type="component" value="Unassembled WGS sequence"/>
</dbReference>
<dbReference type="KEGG" id="aqu:109591595"/>
<dbReference type="SUPFAM" id="SSF53167">
    <property type="entry name" value="Purine and uridine phosphorylases"/>
    <property type="match status" value="1"/>
</dbReference>
<dbReference type="InterPro" id="IPR035994">
    <property type="entry name" value="Nucleoside_phosphorylase_sf"/>
</dbReference>
<sequence>MAAVIKIFGSSTAHYMTIGAGLHVDVSDLKPIPGIADTNLNLVFQRWFDADRDVNWDTLIKLCDDFRDQLGKAKSNLLAYIGGLAESHETGTKQESKKIDPKEPLESAAAGKDKSKSDDQKSDPPPDVSKYCPKLDDIEEKILTKKFSKLTGEEKEFIKKVRYILVTATPIEYRAVMGSIKPTGDDGQYIKVITKDRSANFILGKYESCNVAITRTGQEPNETEDILVSVQKDVEAKYVIAIGICYGAKESKTDELDDKTKLGDIIVAKSIIDTEQQRIEGKDRSTIPTEYHCGTNLFNLFKHSEVFKIEKKTVKVHHQGSLASEFTLFRSKEAKEEKLKYVQKALGGEMEAKGIYRAAKRGGGFEWIVIKAIVDWGTEEKDKMWQPFGAVSCARFVLQCLDDEDEP</sequence>
<dbReference type="PANTHER" id="PTHR46832:SF1">
    <property type="entry name" value="5'-METHYLTHIOADENOSINE_S-ADENOSYLHOMOCYSTEINE NUCLEOSIDASE"/>
    <property type="match status" value="1"/>
</dbReference>
<reference evidence="3" key="2">
    <citation type="submission" date="2024-06" db="UniProtKB">
        <authorList>
            <consortium name="EnsemblMetazoa"/>
        </authorList>
    </citation>
    <scope>IDENTIFICATION</scope>
</reference>
<feature type="compositionally biased region" description="Basic and acidic residues" evidence="1">
    <location>
        <begin position="89"/>
        <end position="124"/>
    </location>
</feature>